<evidence type="ECO:0000256" key="10">
    <source>
        <dbReference type="SAM" id="SignalP"/>
    </source>
</evidence>
<dbReference type="InterPro" id="IPR036942">
    <property type="entry name" value="Beta-barrel_TonB_sf"/>
</dbReference>
<feature type="chain" id="PRO_5036454703" evidence="10">
    <location>
        <begin position="20"/>
        <end position="687"/>
    </location>
</feature>
<evidence type="ECO:0000256" key="4">
    <source>
        <dbReference type="ARBA" id="ARBA00022692"/>
    </source>
</evidence>
<feature type="signal peptide" evidence="10">
    <location>
        <begin position="1"/>
        <end position="19"/>
    </location>
</feature>
<sequence>MRLSLLMLIACCSTKVSFAWQTSQQDSAAKLDEVVVTAFYGNAKWESLPAAIATINREGLQKISPVTLVSSFNTIPGVRMEERSPASYRLSFRGSLLRSPFGVRNIKVYWNDFPLTDGGGNTYLNLLSVQQLSGAELLKGPAASVYGAGTGGALLLRSVDTFSLQSTHHFEAGLLGGSYGLLQQQAGWQYSNQTFHSSLQQVHTQSDGYRQQSAMRRDGLQWNGAFSFKQQQLKFLLFYTNLYYQTPGGITLAQMQQDPQLARQPAGNLPGAVQQKTAIYNSTFFAGISHEAALSDVWQLKSFVTANTTRFRNPFITNYEKRAEDNLGAGFHFSFHPRRSPGVLQWVSGAEWLYNRSAIDDYGNRAGVQDTVQFKDKVHAAQWILFTQASYRPGAKWDITAGLSLNNQSYSFIRLSDPSPVEQRRQINAVLTPRIALSYRLKPGVTIYALIAKGFSPPTQAELRPADRNYHGDLNAEQGWNYEAGIKGYALNRRLQFDVAAYYFRLQDAIVRRVNSAGAEYFVNAGGAVQKGVEALLRYRLPLRPQGFINQLQVWSSYSYQPYYFEGYKQGTIDYSGNALTGVPRNGWVSGLDLETKNGLYSAVSLNATSSLPLTDANDVYAAAYQLLQWKAGYRWKKNGRILHFFAGVDNLLNQVYSLGNDINAVGKRFYNPAPGRNFFAGVQYSF</sequence>
<name>A0A8X8LCU8_9BACT</name>
<dbReference type="AlphaFoldDB" id="A0A8X8LCU8"/>
<keyword evidence="5 9" id="KW-0798">TonB box</keyword>
<feature type="domain" description="TonB-dependent receptor plug" evidence="12">
    <location>
        <begin position="47"/>
        <end position="152"/>
    </location>
</feature>
<dbReference type="RefSeq" id="WP_092722563.1">
    <property type="nucleotide sequence ID" value="NZ_FNNO01000003.1"/>
</dbReference>
<dbReference type="InterPro" id="IPR039426">
    <property type="entry name" value="TonB-dep_rcpt-like"/>
</dbReference>
<evidence type="ECO:0000259" key="12">
    <source>
        <dbReference type="Pfam" id="PF07715"/>
    </source>
</evidence>
<dbReference type="Pfam" id="PF07715">
    <property type="entry name" value="Plug"/>
    <property type="match status" value="1"/>
</dbReference>
<dbReference type="EMBL" id="FNNO01000003">
    <property type="protein sequence ID" value="SDW47445.1"/>
    <property type="molecule type" value="Genomic_DNA"/>
</dbReference>
<dbReference type="GO" id="GO:0015344">
    <property type="term" value="F:siderophore uptake transmembrane transporter activity"/>
    <property type="evidence" value="ECO:0007669"/>
    <property type="project" value="TreeGrafter"/>
</dbReference>
<comment type="caution">
    <text evidence="13">The sequence shown here is derived from an EMBL/GenBank/DDBJ whole genome shotgun (WGS) entry which is preliminary data.</text>
</comment>
<reference evidence="13 14" key="1">
    <citation type="submission" date="2016-10" db="EMBL/GenBank/DDBJ databases">
        <authorList>
            <person name="Varghese N."/>
            <person name="Submissions S."/>
        </authorList>
    </citation>
    <scope>NUCLEOTIDE SEQUENCE [LARGE SCALE GENOMIC DNA]</scope>
    <source>
        <strain evidence="13 14">DSM 25353</strain>
    </source>
</reference>
<evidence type="ECO:0000256" key="5">
    <source>
        <dbReference type="ARBA" id="ARBA00023077"/>
    </source>
</evidence>
<dbReference type="Proteomes" id="UP000198711">
    <property type="component" value="Unassembled WGS sequence"/>
</dbReference>
<dbReference type="Gene3D" id="2.40.170.20">
    <property type="entry name" value="TonB-dependent receptor, beta-barrel domain"/>
    <property type="match status" value="1"/>
</dbReference>
<comment type="similarity">
    <text evidence="8 9">Belongs to the TonB-dependent receptor family.</text>
</comment>
<dbReference type="InterPro" id="IPR012910">
    <property type="entry name" value="Plug_dom"/>
</dbReference>
<keyword evidence="14" id="KW-1185">Reference proteome</keyword>
<keyword evidence="10" id="KW-0732">Signal</keyword>
<keyword evidence="7 8" id="KW-0998">Cell outer membrane</keyword>
<keyword evidence="6 8" id="KW-0472">Membrane</keyword>
<evidence type="ECO:0000313" key="13">
    <source>
        <dbReference type="EMBL" id="SDW47445.1"/>
    </source>
</evidence>
<comment type="subcellular location">
    <subcellularLocation>
        <location evidence="1 8">Cell outer membrane</location>
        <topology evidence="1 8">Multi-pass membrane protein</topology>
    </subcellularLocation>
</comment>
<keyword evidence="2 8" id="KW-0813">Transport</keyword>
<gene>
    <name evidence="13" type="ORF">SAMN05444410_10357</name>
</gene>
<protein>
    <submittedName>
        <fullName evidence="13">Iron complex outermembrane recepter protein</fullName>
    </submittedName>
</protein>
<dbReference type="SUPFAM" id="SSF56935">
    <property type="entry name" value="Porins"/>
    <property type="match status" value="1"/>
</dbReference>
<dbReference type="PANTHER" id="PTHR30069">
    <property type="entry name" value="TONB-DEPENDENT OUTER MEMBRANE RECEPTOR"/>
    <property type="match status" value="1"/>
</dbReference>
<evidence type="ECO:0000256" key="7">
    <source>
        <dbReference type="ARBA" id="ARBA00023237"/>
    </source>
</evidence>
<feature type="domain" description="TonB-dependent receptor-like beta-barrel" evidence="11">
    <location>
        <begin position="245"/>
        <end position="652"/>
    </location>
</feature>
<evidence type="ECO:0000256" key="8">
    <source>
        <dbReference type="PROSITE-ProRule" id="PRU01360"/>
    </source>
</evidence>
<dbReference type="GO" id="GO:0009279">
    <property type="term" value="C:cell outer membrane"/>
    <property type="evidence" value="ECO:0007669"/>
    <property type="project" value="UniProtKB-SubCell"/>
</dbReference>
<evidence type="ECO:0000313" key="14">
    <source>
        <dbReference type="Proteomes" id="UP000198711"/>
    </source>
</evidence>
<evidence type="ECO:0000259" key="11">
    <source>
        <dbReference type="Pfam" id="PF00593"/>
    </source>
</evidence>
<evidence type="ECO:0000256" key="2">
    <source>
        <dbReference type="ARBA" id="ARBA00022448"/>
    </source>
</evidence>
<dbReference type="InterPro" id="IPR037066">
    <property type="entry name" value="Plug_dom_sf"/>
</dbReference>
<organism evidence="13 14">
    <name type="scientific">Hydrobacter penzbergensis</name>
    <dbReference type="NCBI Taxonomy" id="1235997"/>
    <lineage>
        <taxon>Bacteria</taxon>
        <taxon>Pseudomonadati</taxon>
        <taxon>Bacteroidota</taxon>
        <taxon>Chitinophagia</taxon>
        <taxon>Chitinophagales</taxon>
        <taxon>Chitinophagaceae</taxon>
        <taxon>Hydrobacter</taxon>
    </lineage>
</organism>
<accession>A0A8X8LCU8</accession>
<keyword evidence="4 8" id="KW-0812">Transmembrane</keyword>
<proteinExistence type="inferred from homology"/>
<keyword evidence="3 8" id="KW-1134">Transmembrane beta strand</keyword>
<evidence type="ECO:0000256" key="1">
    <source>
        <dbReference type="ARBA" id="ARBA00004571"/>
    </source>
</evidence>
<evidence type="ECO:0000256" key="3">
    <source>
        <dbReference type="ARBA" id="ARBA00022452"/>
    </source>
</evidence>
<dbReference type="GO" id="GO:0044718">
    <property type="term" value="P:siderophore transmembrane transport"/>
    <property type="evidence" value="ECO:0007669"/>
    <property type="project" value="TreeGrafter"/>
</dbReference>
<evidence type="ECO:0000256" key="6">
    <source>
        <dbReference type="ARBA" id="ARBA00023136"/>
    </source>
</evidence>
<dbReference type="PROSITE" id="PS52016">
    <property type="entry name" value="TONB_DEPENDENT_REC_3"/>
    <property type="match status" value="1"/>
</dbReference>
<dbReference type="Pfam" id="PF00593">
    <property type="entry name" value="TonB_dep_Rec_b-barrel"/>
    <property type="match status" value="1"/>
</dbReference>
<dbReference type="Gene3D" id="2.170.130.10">
    <property type="entry name" value="TonB-dependent receptor, plug domain"/>
    <property type="match status" value="1"/>
</dbReference>
<dbReference type="InterPro" id="IPR000531">
    <property type="entry name" value="Beta-barrel_TonB"/>
</dbReference>
<dbReference type="PANTHER" id="PTHR30069:SF28">
    <property type="entry name" value="TONB-DEPENDENT RECEPTOR YNCD-RELATED"/>
    <property type="match status" value="1"/>
</dbReference>
<evidence type="ECO:0000256" key="9">
    <source>
        <dbReference type="RuleBase" id="RU003357"/>
    </source>
</evidence>